<evidence type="ECO:0000313" key="2">
    <source>
        <dbReference type="Proteomes" id="UP000595618"/>
    </source>
</evidence>
<evidence type="ECO:0000313" key="1">
    <source>
        <dbReference type="EMBL" id="QQG45295.1"/>
    </source>
</evidence>
<dbReference type="EMBL" id="CP066690">
    <property type="protein sequence ID" value="QQG45295.1"/>
    <property type="molecule type" value="Genomic_DNA"/>
</dbReference>
<dbReference type="Proteomes" id="UP000595618">
    <property type="component" value="Chromosome"/>
</dbReference>
<organism evidence="1 2">
    <name type="scientific">Candidatus Sungiibacteriota bacterium</name>
    <dbReference type="NCBI Taxonomy" id="2750080"/>
    <lineage>
        <taxon>Bacteria</taxon>
        <taxon>Candidatus Sungiibacteriota</taxon>
    </lineage>
</organism>
<sequence>MATFNPPSTKFFKIILENWVEGNFQVLKLKNVKHRMFDKNQLVPFLSGTGAW</sequence>
<gene>
    <name evidence="1" type="ORF">HYW89_04850</name>
</gene>
<proteinExistence type="predicted"/>
<dbReference type="AlphaFoldDB" id="A0A7T5UQN2"/>
<protein>
    <submittedName>
        <fullName evidence="1">Uncharacterized protein</fullName>
    </submittedName>
</protein>
<accession>A0A7T5UQN2</accession>
<reference evidence="1 2" key="1">
    <citation type="submission" date="2020-07" db="EMBL/GenBank/DDBJ databases">
        <title>Huge and variable diversity of episymbiotic CPR bacteria and DPANN archaea in groundwater ecosystems.</title>
        <authorList>
            <person name="He C.Y."/>
            <person name="Keren R."/>
            <person name="Whittaker M."/>
            <person name="Farag I.F."/>
            <person name="Doudna J."/>
            <person name="Cate J.H.D."/>
            <person name="Banfield J.F."/>
        </authorList>
    </citation>
    <scope>NUCLEOTIDE SEQUENCE [LARGE SCALE GENOMIC DNA]</scope>
    <source>
        <strain evidence="1">NC_groundwater_541_Ag_S-0.1um_46_50</strain>
    </source>
</reference>
<name>A0A7T5UQN2_9BACT</name>